<dbReference type="AlphaFoldDB" id="A0A2P5VXN7"/>
<dbReference type="EMBL" id="KZ670283">
    <property type="protein sequence ID" value="PPR83584.1"/>
    <property type="molecule type" value="Genomic_DNA"/>
</dbReference>
<protein>
    <recommendedName>
        <fullName evidence="3">FBD domain-containing protein</fullName>
    </recommendedName>
</protein>
<name>A0A2P5VXN7_GOSBA</name>
<reference evidence="1 2" key="1">
    <citation type="submission" date="2015-01" db="EMBL/GenBank/DDBJ databases">
        <title>Genome of allotetraploid Gossypium barbadense reveals genomic plasticity and fiber elongation in cotton evolution.</title>
        <authorList>
            <person name="Chen X."/>
            <person name="Liu X."/>
            <person name="Zhao B."/>
            <person name="Zheng H."/>
            <person name="Hu Y."/>
            <person name="Lu G."/>
            <person name="Yang C."/>
            <person name="Chen J."/>
            <person name="Shan C."/>
            <person name="Zhang L."/>
            <person name="Zhou Y."/>
            <person name="Wang L."/>
            <person name="Guo W."/>
            <person name="Bai Y."/>
            <person name="Ruan J."/>
            <person name="Shangguan X."/>
            <person name="Mao Y."/>
            <person name="Jiang J."/>
            <person name="Zhu Y."/>
            <person name="Lei J."/>
            <person name="Kang H."/>
            <person name="Chen S."/>
            <person name="He X."/>
            <person name="Wang R."/>
            <person name="Wang Y."/>
            <person name="Chen J."/>
            <person name="Wang L."/>
            <person name="Yu S."/>
            <person name="Wang B."/>
            <person name="Wei J."/>
            <person name="Song S."/>
            <person name="Lu X."/>
            <person name="Gao Z."/>
            <person name="Gu W."/>
            <person name="Deng X."/>
            <person name="Ma D."/>
            <person name="Wang S."/>
            <person name="Liang W."/>
            <person name="Fang L."/>
            <person name="Cai C."/>
            <person name="Zhu X."/>
            <person name="Zhou B."/>
            <person name="Zhang Y."/>
            <person name="Chen Z."/>
            <person name="Xu S."/>
            <person name="Zhu R."/>
            <person name="Wang S."/>
            <person name="Zhang T."/>
            <person name="Zhao G."/>
        </authorList>
    </citation>
    <scope>NUCLEOTIDE SEQUENCE [LARGE SCALE GENOMIC DNA]</scope>
    <source>
        <strain evidence="2">cv. Xinhai21</strain>
        <tissue evidence="1">Leaf</tissue>
    </source>
</reference>
<dbReference type="Proteomes" id="UP000239757">
    <property type="component" value="Unassembled WGS sequence"/>
</dbReference>
<gene>
    <name evidence="1" type="ORF">GOBAR_AA37125</name>
</gene>
<evidence type="ECO:0008006" key="3">
    <source>
        <dbReference type="Google" id="ProtNLM"/>
    </source>
</evidence>
<evidence type="ECO:0000313" key="2">
    <source>
        <dbReference type="Proteomes" id="UP000239757"/>
    </source>
</evidence>
<sequence>MPPKNLFKSPRTGSFGEFFFIYSLRLNQRSKYLWKDPITFGKMITMSLLFGHLRLATVPVISSVQKLDFIKFSLSSSLVLKRLTVKPASLEGERELMKELLRFRQASVYTEVIYLEP</sequence>
<accession>A0A2P5VXN7</accession>
<dbReference type="OrthoDB" id="629734at2759"/>
<evidence type="ECO:0000313" key="1">
    <source>
        <dbReference type="EMBL" id="PPR83584.1"/>
    </source>
</evidence>
<organism evidence="1 2">
    <name type="scientific">Gossypium barbadense</name>
    <name type="common">Sea Island cotton</name>
    <name type="synonym">Hibiscus barbadensis</name>
    <dbReference type="NCBI Taxonomy" id="3634"/>
    <lineage>
        <taxon>Eukaryota</taxon>
        <taxon>Viridiplantae</taxon>
        <taxon>Streptophyta</taxon>
        <taxon>Embryophyta</taxon>
        <taxon>Tracheophyta</taxon>
        <taxon>Spermatophyta</taxon>
        <taxon>Magnoliopsida</taxon>
        <taxon>eudicotyledons</taxon>
        <taxon>Gunneridae</taxon>
        <taxon>Pentapetalae</taxon>
        <taxon>rosids</taxon>
        <taxon>malvids</taxon>
        <taxon>Malvales</taxon>
        <taxon>Malvaceae</taxon>
        <taxon>Malvoideae</taxon>
        <taxon>Gossypium</taxon>
    </lineage>
</organism>
<proteinExistence type="predicted"/>